<feature type="transmembrane region" description="Helical" evidence="2">
    <location>
        <begin position="99"/>
        <end position="120"/>
    </location>
</feature>
<keyword evidence="2" id="KW-1133">Transmembrane helix</keyword>
<keyword evidence="2" id="KW-0812">Transmembrane</keyword>
<name>A0AAD9YSW0_COLKA</name>
<accession>A0AAD9YSW0</accession>
<keyword evidence="2" id="KW-0472">Membrane</keyword>
<comment type="caution">
    <text evidence="3">The sequence shown here is derived from an EMBL/GenBank/DDBJ whole genome shotgun (WGS) entry which is preliminary data.</text>
</comment>
<proteinExistence type="predicted"/>
<feature type="transmembrane region" description="Helical" evidence="2">
    <location>
        <begin position="34"/>
        <end position="53"/>
    </location>
</feature>
<gene>
    <name evidence="3" type="ORF">CKAH01_12303</name>
</gene>
<feature type="region of interest" description="Disordered" evidence="1">
    <location>
        <begin position="175"/>
        <end position="197"/>
    </location>
</feature>
<evidence type="ECO:0000256" key="2">
    <source>
        <dbReference type="SAM" id="Phobius"/>
    </source>
</evidence>
<organism evidence="3 4">
    <name type="scientific">Colletotrichum kahawae</name>
    <name type="common">Coffee berry disease fungus</name>
    <dbReference type="NCBI Taxonomy" id="34407"/>
    <lineage>
        <taxon>Eukaryota</taxon>
        <taxon>Fungi</taxon>
        <taxon>Dikarya</taxon>
        <taxon>Ascomycota</taxon>
        <taxon>Pezizomycotina</taxon>
        <taxon>Sordariomycetes</taxon>
        <taxon>Hypocreomycetidae</taxon>
        <taxon>Glomerellales</taxon>
        <taxon>Glomerellaceae</taxon>
        <taxon>Colletotrichum</taxon>
        <taxon>Colletotrichum gloeosporioides species complex</taxon>
    </lineage>
</organism>
<evidence type="ECO:0000313" key="3">
    <source>
        <dbReference type="EMBL" id="KAK2776653.1"/>
    </source>
</evidence>
<evidence type="ECO:0000313" key="4">
    <source>
        <dbReference type="Proteomes" id="UP001281614"/>
    </source>
</evidence>
<dbReference type="AlphaFoldDB" id="A0AAD9YSW0"/>
<reference evidence="3" key="1">
    <citation type="submission" date="2023-02" db="EMBL/GenBank/DDBJ databases">
        <title>Colletotrichum kahawae CIFC_Que2 genome sequencing and assembly.</title>
        <authorList>
            <person name="Baroncelli R."/>
        </authorList>
    </citation>
    <scope>NUCLEOTIDE SEQUENCE</scope>
    <source>
        <strain evidence="3">CIFC_Que2</strain>
    </source>
</reference>
<keyword evidence="4" id="KW-1185">Reference proteome</keyword>
<sequence>MFSEIRKRRRELVAQLEEPERFDKDVLHCRNISSLGNGVLVVLGIIGLTVSSLSYTRGVTKTSVELAHCIVSSVFLPILILATYFILSLKPGKNVLLGLIYVVVTISLYGIKSLVFGALLARDISHDQGWSDQKMSLRHAPPIISLFTVLAAVFAVYLLRTLAYTLPHESVPGLQGDPQPNVMRPEEKGVFSQQAQA</sequence>
<dbReference type="Proteomes" id="UP001281614">
    <property type="component" value="Unassembled WGS sequence"/>
</dbReference>
<protein>
    <submittedName>
        <fullName evidence="3">Uncharacterized protein</fullName>
    </submittedName>
</protein>
<feature type="transmembrane region" description="Helical" evidence="2">
    <location>
        <begin position="65"/>
        <end position="87"/>
    </location>
</feature>
<evidence type="ECO:0000256" key="1">
    <source>
        <dbReference type="SAM" id="MobiDB-lite"/>
    </source>
</evidence>
<feature type="transmembrane region" description="Helical" evidence="2">
    <location>
        <begin position="140"/>
        <end position="159"/>
    </location>
</feature>
<dbReference type="EMBL" id="VYYT01000025">
    <property type="protein sequence ID" value="KAK2776653.1"/>
    <property type="molecule type" value="Genomic_DNA"/>
</dbReference>